<dbReference type="Proteomes" id="UP001165685">
    <property type="component" value="Unassembled WGS sequence"/>
</dbReference>
<keyword evidence="1" id="KW-1133">Transmembrane helix</keyword>
<dbReference type="Pfam" id="PF14329">
    <property type="entry name" value="DUF4386"/>
    <property type="match status" value="1"/>
</dbReference>
<feature type="transmembrane region" description="Helical" evidence="1">
    <location>
        <begin position="60"/>
        <end position="85"/>
    </location>
</feature>
<keyword evidence="1" id="KW-0812">Transmembrane</keyword>
<comment type="caution">
    <text evidence="2">The sequence shown here is derived from an EMBL/GenBank/DDBJ whole genome shotgun (WGS) entry which is preliminary data.</text>
</comment>
<evidence type="ECO:0000256" key="1">
    <source>
        <dbReference type="SAM" id="Phobius"/>
    </source>
</evidence>
<proteinExistence type="predicted"/>
<feature type="transmembrane region" description="Helical" evidence="1">
    <location>
        <begin position="161"/>
        <end position="179"/>
    </location>
</feature>
<keyword evidence="1" id="KW-0472">Membrane</keyword>
<protein>
    <submittedName>
        <fullName evidence="2">DUF4386 domain-containing protein</fullName>
    </submittedName>
</protein>
<organism evidence="2 3">
    <name type="scientific">Nocardiopsis suaedae</name>
    <dbReference type="NCBI Taxonomy" id="3018444"/>
    <lineage>
        <taxon>Bacteria</taxon>
        <taxon>Bacillati</taxon>
        <taxon>Actinomycetota</taxon>
        <taxon>Actinomycetes</taxon>
        <taxon>Streptosporangiales</taxon>
        <taxon>Nocardiopsidaceae</taxon>
        <taxon>Nocardiopsis</taxon>
    </lineage>
</organism>
<feature type="transmembrane region" description="Helical" evidence="1">
    <location>
        <begin position="136"/>
        <end position="156"/>
    </location>
</feature>
<gene>
    <name evidence="2" type="ORF">O4U47_10395</name>
</gene>
<dbReference type="RefSeq" id="WP_270677531.1">
    <property type="nucleotide sequence ID" value="NZ_JAQFWP010000015.1"/>
</dbReference>
<sequence>MDAPPSSPRTLRAPSLTAGVALILMGVLGALGGVVVLQGLVTPGDAARTAADIAASESLFRAGVAALATVAVLDIVVAAALYALFEGVNRAVATAAAWFRVAYAAVLAASTGHLALALDHLDDPERVLAATEAFASVWGLGLGVFGVHLLAVGWLAVKADFIHSAFGVLLAAAGLGYLADALGPILFSGYAVPAALFTFVGELALIVWLLTRGPRVVLPARAHSPSG</sequence>
<feature type="transmembrane region" description="Helical" evidence="1">
    <location>
        <begin position="185"/>
        <end position="211"/>
    </location>
</feature>
<name>A0ABT4TJR0_9ACTN</name>
<dbReference type="InterPro" id="IPR025495">
    <property type="entry name" value="DUF4386"/>
</dbReference>
<dbReference type="EMBL" id="JAQFWP010000015">
    <property type="protein sequence ID" value="MDA2804923.1"/>
    <property type="molecule type" value="Genomic_DNA"/>
</dbReference>
<reference evidence="2" key="1">
    <citation type="submission" date="2023-01" db="EMBL/GenBank/DDBJ databases">
        <title>Draft genome sequence of Nocardiopsis sp. LSu2-4 isolated from halophytes.</title>
        <authorList>
            <person name="Duangmal K."/>
            <person name="Chantavorakit T."/>
        </authorList>
    </citation>
    <scope>NUCLEOTIDE SEQUENCE</scope>
    <source>
        <strain evidence="2">LSu2-4</strain>
    </source>
</reference>
<evidence type="ECO:0000313" key="2">
    <source>
        <dbReference type="EMBL" id="MDA2804923.1"/>
    </source>
</evidence>
<accession>A0ABT4TJR0</accession>
<keyword evidence="3" id="KW-1185">Reference proteome</keyword>
<feature type="transmembrane region" description="Helical" evidence="1">
    <location>
        <begin position="16"/>
        <end position="40"/>
    </location>
</feature>
<feature type="transmembrane region" description="Helical" evidence="1">
    <location>
        <begin position="97"/>
        <end position="116"/>
    </location>
</feature>
<evidence type="ECO:0000313" key="3">
    <source>
        <dbReference type="Proteomes" id="UP001165685"/>
    </source>
</evidence>